<feature type="transmembrane region" description="Helical" evidence="1">
    <location>
        <begin position="418"/>
        <end position="437"/>
    </location>
</feature>
<dbReference type="InParanoid" id="D1YY25"/>
<evidence type="ECO:0000256" key="1">
    <source>
        <dbReference type="SAM" id="Phobius"/>
    </source>
</evidence>
<protein>
    <recommendedName>
        <fullName evidence="4">PrsW family intramembrane metalloprotease</fullName>
    </recommendedName>
</protein>
<feature type="transmembrane region" description="Helical" evidence="1">
    <location>
        <begin position="238"/>
        <end position="260"/>
    </location>
</feature>
<evidence type="ECO:0000313" key="3">
    <source>
        <dbReference type="Proteomes" id="UP000001882"/>
    </source>
</evidence>
<dbReference type="eggNOG" id="arCOG05366">
    <property type="taxonomic scope" value="Archaea"/>
</dbReference>
<dbReference type="PANTHER" id="PTHR36844:SF1">
    <property type="entry name" value="PROTEASE PRSW"/>
    <property type="match status" value="1"/>
</dbReference>
<keyword evidence="3" id="KW-1185">Reference proteome</keyword>
<dbReference type="GO" id="GO:0008233">
    <property type="term" value="F:peptidase activity"/>
    <property type="evidence" value="ECO:0007669"/>
    <property type="project" value="InterPro"/>
</dbReference>
<dbReference type="InterPro" id="IPR026898">
    <property type="entry name" value="PrsW"/>
</dbReference>
<feature type="transmembrane region" description="Helical" evidence="1">
    <location>
        <begin position="384"/>
        <end position="406"/>
    </location>
</feature>
<feature type="transmembrane region" description="Helical" evidence="1">
    <location>
        <begin position="457"/>
        <end position="477"/>
    </location>
</feature>
<dbReference type="eggNOG" id="arCOG02985">
    <property type="taxonomic scope" value="Archaea"/>
</dbReference>
<feature type="transmembrane region" description="Helical" evidence="1">
    <location>
        <begin position="298"/>
        <end position="320"/>
    </location>
</feature>
<organism evidence="2 3">
    <name type="scientific">Methanocella paludicola (strain DSM 17711 / JCM 13418 / NBRC 101707 / SANAE)</name>
    <dbReference type="NCBI Taxonomy" id="304371"/>
    <lineage>
        <taxon>Archaea</taxon>
        <taxon>Methanobacteriati</taxon>
        <taxon>Methanobacteriota</taxon>
        <taxon>Stenosarchaea group</taxon>
        <taxon>Methanomicrobia</taxon>
        <taxon>Methanocellales</taxon>
        <taxon>Methanocellaceae</taxon>
        <taxon>Methanocella</taxon>
    </lineage>
</organism>
<evidence type="ECO:0008006" key="4">
    <source>
        <dbReference type="Google" id="ProtNLM"/>
    </source>
</evidence>
<reference evidence="2 3" key="1">
    <citation type="journal article" date="2007" name="Appl. Environ. Microbiol.">
        <title>Isolation of key methanogens for global methane emission from rice paddy fields: a novel isolate affiliated with the clone cluster rice cluster I.</title>
        <authorList>
            <person name="Sakai S."/>
            <person name="Imachi H."/>
            <person name="Sekiguchi Y."/>
            <person name="Ohashi A."/>
            <person name="Harada H."/>
            <person name="Kamagata Y."/>
        </authorList>
    </citation>
    <scope>NUCLEOTIDE SEQUENCE [LARGE SCALE GENOMIC DNA]</scope>
    <source>
        <strain evidence="3">DSM 17711 / JCM 13418 / NBRC 101707 / SANAE</strain>
    </source>
</reference>
<name>D1YY25_METPS</name>
<proteinExistence type="predicted"/>
<dbReference type="Pfam" id="PF13367">
    <property type="entry name" value="PrsW-protease"/>
    <property type="match status" value="1"/>
</dbReference>
<accession>D1YY25</accession>
<keyword evidence="1" id="KW-0472">Membrane</keyword>
<feature type="transmembrane region" description="Helical" evidence="1">
    <location>
        <begin position="272"/>
        <end position="292"/>
    </location>
</feature>
<dbReference type="EMBL" id="AP011532">
    <property type="protein sequence ID" value="BAI61347.1"/>
    <property type="molecule type" value="Genomic_DNA"/>
</dbReference>
<gene>
    <name evidence="2" type="ordered locus">MCP_1275</name>
</gene>
<dbReference type="OrthoDB" id="248468at2157"/>
<dbReference type="PANTHER" id="PTHR36844">
    <property type="entry name" value="PROTEASE PRSW"/>
    <property type="match status" value="1"/>
</dbReference>
<feature type="transmembrane region" description="Helical" evidence="1">
    <location>
        <begin position="157"/>
        <end position="180"/>
    </location>
</feature>
<feature type="transmembrane region" description="Helical" evidence="1">
    <location>
        <begin position="201"/>
        <end position="232"/>
    </location>
</feature>
<dbReference type="AlphaFoldDB" id="D1YY25"/>
<reference evidence="3" key="3">
    <citation type="journal article" date="2011" name="PLoS ONE">
        <title>Genome sequence of a mesophilic hydrogenotrophic methanogen Methanocella paludicola, the first cultivated representative of the order Methanocellales.</title>
        <authorList>
            <person name="Sakai S."/>
            <person name="Takaki Y."/>
            <person name="Shimamura S."/>
            <person name="Sekine M."/>
            <person name="Tajima T."/>
            <person name="Kosugi H."/>
            <person name="Ichikawa N."/>
            <person name="Tasumi E."/>
            <person name="Hiraki A.T."/>
            <person name="Shimizu A."/>
            <person name="Kato Y."/>
            <person name="Nishiko R."/>
            <person name="Mori K."/>
            <person name="Fujita N."/>
            <person name="Imachi H."/>
            <person name="Takai K."/>
        </authorList>
    </citation>
    <scope>NUCLEOTIDE SEQUENCE [LARGE SCALE GENOMIC DNA]</scope>
    <source>
        <strain evidence="3">DSM 17711 / JCM 13418 / NBRC 101707 / SANAE</strain>
    </source>
</reference>
<dbReference type="STRING" id="304371.MCP_1275"/>
<keyword evidence="1" id="KW-1133">Transmembrane helix</keyword>
<dbReference type="KEGG" id="mpd:MCP_1275"/>
<dbReference type="Proteomes" id="UP000001882">
    <property type="component" value="Chromosome"/>
</dbReference>
<sequence>MSNRLPLVFSLLLALALTSLLPAAAQPSMPGEPAIPAGAYTGRSLNVHLISPANYTFYDFKANETLTVAVTNPTGSRMTAYIALYRHNKWNVLGKLGEVGPGENRTLSYPLNFSYHGRTAETDQLGIAAGFDGTYSGNIIHVGENWAPYENRLASTLSLFGVPMAGLLLGILAMIMGRVFSVTQREHIRHRIFFISRPAELLADVITSPLFWLFELACGAVLVAIILFFTLSDISPDIGWLIFLLGGAAAIFMPVVYLVAAWAFKYYRRQTFRLMVSMFTWGIMATLIAFLINTACTLLIGAVVGKSVAFAIAAVLVAPVTEETSKGTGVLILSGRRDFGGLLDGILYGFAIGMGFAFIENWLYFAVNANPVHVGGVMEWAYDMLYRSLLDSLGHGCFTGATGAFVGYFKARRPAGGFAVKGFLLGLPVAMVLHSSFNLLDVIGSTVPTAFGIPLPLFDPLLTLVIFVFYICLGIYLQAREKHERPGTG</sequence>
<reference evidence="2 3" key="2">
    <citation type="journal article" date="2008" name="Int. J. Syst. Evol. Microbiol.">
        <title>Methanocella paludicola gen. nov., sp. nov., a methane-producing archaeon, the first isolate of the lineage 'Rice Cluster I', and proposal of the new archaeal order Methanocellales ord. nov.</title>
        <authorList>
            <person name="Sakai S."/>
            <person name="Imachi H."/>
            <person name="Hanada S."/>
            <person name="Ohashi A."/>
            <person name="Harada H."/>
            <person name="Kamagata Y."/>
        </authorList>
    </citation>
    <scope>NUCLEOTIDE SEQUENCE [LARGE SCALE GENOMIC DNA]</scope>
    <source>
        <strain evidence="3">DSM 17711 / JCM 13418 / NBRC 101707 / SANAE</strain>
    </source>
</reference>
<keyword evidence="1" id="KW-0812">Transmembrane</keyword>
<feature type="transmembrane region" description="Helical" evidence="1">
    <location>
        <begin position="341"/>
        <end position="364"/>
    </location>
</feature>
<evidence type="ECO:0000313" key="2">
    <source>
        <dbReference type="EMBL" id="BAI61347.1"/>
    </source>
</evidence>